<gene>
    <name evidence="3" type="ORF">PCASD_19907</name>
</gene>
<protein>
    <recommendedName>
        <fullName evidence="2">HAT C-terminal dimerisation domain-containing protein</fullName>
    </recommendedName>
</protein>
<dbReference type="Proteomes" id="UP000235392">
    <property type="component" value="Unassembled WGS sequence"/>
</dbReference>
<accession>A0A2N5SN39</accession>
<dbReference type="Pfam" id="PF05699">
    <property type="entry name" value="Dimer_Tnp_hAT"/>
    <property type="match status" value="1"/>
</dbReference>
<comment type="caution">
    <text evidence="3">The sequence shown here is derived from an EMBL/GenBank/DDBJ whole genome shotgun (WGS) entry which is preliminary data.</text>
</comment>
<dbReference type="PANTHER" id="PTHR47501:SF5">
    <property type="entry name" value="HAT C-TERMINAL DIMERISATION DOMAIN-CONTAINING PROTEIN"/>
    <property type="match status" value="1"/>
</dbReference>
<feature type="region of interest" description="Disordered" evidence="1">
    <location>
        <begin position="1"/>
        <end position="23"/>
    </location>
</feature>
<sequence length="541" mass="60409">MDLTQDSDEENSKAKNKTQGKRVNEMDDVEEYFDKPVHSKGQVRISVFTLRKYDFLLGVAFNSAQQGARLYSRVWAAAEAHRLYLNLKTKVMNTLKSIQSKITLIHDVWTTKGNRHAFMGILAAYIGSDWAFHTTDSGSNNGTMAAEVDRLIYKKTGVRLNISQNHIRCFCHKLALILNAGLKALELASEGITKTKKSTLGFVPGLVSIDEAPEEVIDADEDNEYGSDDEDYLDRGDDNGDENGICDSNDENVSEEVMCRSTSHTAQVLKKVDFQRITLSAAKQSEFNTWSKKLEYHGPTLIAGYGIRLNIKYESRNHGYQACNLNDILREFYYITKKMEGDSSSACLMLSKYKAWYPSHYSRVEALLSKHFNQQTVDIKANASQVISSLSASDEIRTDPKDIQHHCQVHTVDFFPDASSSTHLIELSIYLSGKYKLATDQAGQSLKWWKEHHQEFPVLSSLAKDFLACCSTSASVKRCFSAAADICGRDCGSLAEGFKADGDFDSAQAVVSHLVEEIQENKPKKAVINITDVSSKSSTTK</sequence>
<dbReference type="AlphaFoldDB" id="A0A2N5SN39"/>
<dbReference type="GO" id="GO:0046983">
    <property type="term" value="F:protein dimerization activity"/>
    <property type="evidence" value="ECO:0007669"/>
    <property type="project" value="InterPro"/>
</dbReference>
<reference evidence="3 4" key="1">
    <citation type="submission" date="2017-11" db="EMBL/GenBank/DDBJ databases">
        <title>De novo assembly and phasing of dikaryotic genomes from two isolates of Puccinia coronata f. sp. avenae, the causal agent of oat crown rust.</title>
        <authorList>
            <person name="Miller M.E."/>
            <person name="Zhang Y."/>
            <person name="Omidvar V."/>
            <person name="Sperschneider J."/>
            <person name="Schwessinger B."/>
            <person name="Raley C."/>
            <person name="Palmer J.M."/>
            <person name="Garnica D."/>
            <person name="Upadhyaya N."/>
            <person name="Rathjen J."/>
            <person name="Taylor J.M."/>
            <person name="Park R.F."/>
            <person name="Dodds P.N."/>
            <person name="Hirsch C.D."/>
            <person name="Kianian S.F."/>
            <person name="Figueroa M."/>
        </authorList>
    </citation>
    <scope>NUCLEOTIDE SEQUENCE [LARGE SCALE GENOMIC DNA]</scope>
    <source>
        <strain evidence="3">12SD80</strain>
    </source>
</reference>
<dbReference type="SUPFAM" id="SSF53098">
    <property type="entry name" value="Ribonuclease H-like"/>
    <property type="match status" value="1"/>
</dbReference>
<dbReference type="PANTHER" id="PTHR47501">
    <property type="entry name" value="TRANSPOSASE-RELATED"/>
    <property type="match status" value="1"/>
</dbReference>
<evidence type="ECO:0000313" key="3">
    <source>
        <dbReference type="EMBL" id="PLW14631.1"/>
    </source>
</evidence>
<evidence type="ECO:0000313" key="4">
    <source>
        <dbReference type="Proteomes" id="UP000235392"/>
    </source>
</evidence>
<organism evidence="3 4">
    <name type="scientific">Puccinia coronata f. sp. avenae</name>
    <dbReference type="NCBI Taxonomy" id="200324"/>
    <lineage>
        <taxon>Eukaryota</taxon>
        <taxon>Fungi</taxon>
        <taxon>Dikarya</taxon>
        <taxon>Basidiomycota</taxon>
        <taxon>Pucciniomycotina</taxon>
        <taxon>Pucciniomycetes</taxon>
        <taxon>Pucciniales</taxon>
        <taxon>Pucciniaceae</taxon>
        <taxon>Puccinia</taxon>
    </lineage>
</organism>
<name>A0A2N5SN39_9BASI</name>
<dbReference type="InterPro" id="IPR012337">
    <property type="entry name" value="RNaseH-like_sf"/>
</dbReference>
<feature type="domain" description="HAT C-terminal dimerisation" evidence="2">
    <location>
        <begin position="442"/>
        <end position="484"/>
    </location>
</feature>
<dbReference type="EMBL" id="PGCI01000818">
    <property type="protein sequence ID" value="PLW14631.1"/>
    <property type="molecule type" value="Genomic_DNA"/>
</dbReference>
<evidence type="ECO:0000259" key="2">
    <source>
        <dbReference type="Pfam" id="PF05699"/>
    </source>
</evidence>
<evidence type="ECO:0000256" key="1">
    <source>
        <dbReference type="SAM" id="MobiDB-lite"/>
    </source>
</evidence>
<proteinExistence type="predicted"/>
<dbReference type="InterPro" id="IPR008906">
    <property type="entry name" value="HATC_C_dom"/>
</dbReference>